<dbReference type="HOGENOM" id="CLU_586849_0_0_1"/>
<protein>
    <recommendedName>
        <fullName evidence="3">F-box domain-containing protein</fullName>
    </recommendedName>
</protein>
<gene>
    <name evidence="1" type="ORF">M422DRAFT_778337</name>
</gene>
<evidence type="ECO:0008006" key="3">
    <source>
        <dbReference type="Google" id="ProtNLM"/>
    </source>
</evidence>
<accession>A0A0C9UV65</accession>
<reference evidence="1 2" key="1">
    <citation type="submission" date="2014-06" db="EMBL/GenBank/DDBJ databases">
        <title>Evolutionary Origins and Diversification of the Mycorrhizal Mutualists.</title>
        <authorList>
            <consortium name="DOE Joint Genome Institute"/>
            <consortium name="Mycorrhizal Genomics Consortium"/>
            <person name="Kohler A."/>
            <person name="Kuo A."/>
            <person name="Nagy L.G."/>
            <person name="Floudas D."/>
            <person name="Copeland A."/>
            <person name="Barry K.W."/>
            <person name="Cichocki N."/>
            <person name="Veneault-Fourrey C."/>
            <person name="LaButti K."/>
            <person name="Lindquist E.A."/>
            <person name="Lipzen A."/>
            <person name="Lundell T."/>
            <person name="Morin E."/>
            <person name="Murat C."/>
            <person name="Riley R."/>
            <person name="Ohm R."/>
            <person name="Sun H."/>
            <person name="Tunlid A."/>
            <person name="Henrissat B."/>
            <person name="Grigoriev I.V."/>
            <person name="Hibbett D.S."/>
            <person name="Martin F."/>
        </authorList>
    </citation>
    <scope>NUCLEOTIDE SEQUENCE [LARGE SCALE GENOMIC DNA]</scope>
    <source>
        <strain evidence="1 2">SS14</strain>
    </source>
</reference>
<organism evidence="1 2">
    <name type="scientific">Sphaerobolus stellatus (strain SS14)</name>
    <dbReference type="NCBI Taxonomy" id="990650"/>
    <lineage>
        <taxon>Eukaryota</taxon>
        <taxon>Fungi</taxon>
        <taxon>Dikarya</taxon>
        <taxon>Basidiomycota</taxon>
        <taxon>Agaricomycotina</taxon>
        <taxon>Agaricomycetes</taxon>
        <taxon>Phallomycetidae</taxon>
        <taxon>Geastrales</taxon>
        <taxon>Sphaerobolaceae</taxon>
        <taxon>Sphaerobolus</taxon>
    </lineage>
</organism>
<sequence length="466" mass="53560">MAVFNDLPTEIIEDILQRCLPSFFNRQDSGTGSVDEDYDTHGFPEYDVLFTSGYSSGSYSRDILHPACMMSVCSRWMDVVSKSPRLWTQLDLDASKWTGRLDILKTFLRRSKVMPLSIKLKLLRPSEDLLVEPQYKSIIDVLRKEFHRLRDLSIFIKGLDPNILATHLFPMGYLTEFTILENFVAAVQGRWYGSAYRSLLGMINAPRLKTFMVGLNLDYFWDLLLPSCTASISKLQIDFREHPSRDALERLAECRNLEAFVWSQNGYGVPRSLPSDCYFSHLRKLTLTLTNLTQYTTVTEHFHTPQLQWLAITGHYEVPFEWSSRFLQKNSQLEELRIVCLGVRADARYIFTHLPGLKTLVLSYCDPSSEFLSSFLPSKDDGSIMLPNLRTFVVGKFAVGIVVDPIIIDLIQKRIEHSPHGWGPRFVIMTTTISPFLSDKLKDIERTYPHALHIQNTSSESEPTHW</sequence>
<dbReference type="InterPro" id="IPR032675">
    <property type="entry name" value="LRR_dom_sf"/>
</dbReference>
<name>A0A0C9UV65_SPHS4</name>
<dbReference type="OrthoDB" id="3270987at2759"/>
<evidence type="ECO:0000313" key="2">
    <source>
        <dbReference type="Proteomes" id="UP000054279"/>
    </source>
</evidence>
<dbReference type="Proteomes" id="UP000054279">
    <property type="component" value="Unassembled WGS sequence"/>
</dbReference>
<dbReference type="AlphaFoldDB" id="A0A0C9UV65"/>
<evidence type="ECO:0000313" key="1">
    <source>
        <dbReference type="EMBL" id="KIJ46945.1"/>
    </source>
</evidence>
<dbReference type="SUPFAM" id="SSF52047">
    <property type="entry name" value="RNI-like"/>
    <property type="match status" value="1"/>
</dbReference>
<dbReference type="Gene3D" id="3.80.10.10">
    <property type="entry name" value="Ribonuclease Inhibitor"/>
    <property type="match status" value="1"/>
</dbReference>
<keyword evidence="2" id="KW-1185">Reference proteome</keyword>
<proteinExistence type="predicted"/>
<dbReference type="EMBL" id="KN837105">
    <property type="protein sequence ID" value="KIJ46945.1"/>
    <property type="molecule type" value="Genomic_DNA"/>
</dbReference>